<dbReference type="InterPro" id="IPR029068">
    <property type="entry name" value="Glyas_Bleomycin-R_OHBP_Dase"/>
</dbReference>
<keyword evidence="3" id="KW-1185">Reference proteome</keyword>
<dbReference type="Pfam" id="PF00903">
    <property type="entry name" value="Glyoxalase"/>
    <property type="match status" value="1"/>
</dbReference>
<proteinExistence type="predicted"/>
<organism evidence="2 3">
    <name type="scientific">Aurantimonas marianensis</name>
    <dbReference type="NCBI Taxonomy" id="2920428"/>
    <lineage>
        <taxon>Bacteria</taxon>
        <taxon>Pseudomonadati</taxon>
        <taxon>Pseudomonadota</taxon>
        <taxon>Alphaproteobacteria</taxon>
        <taxon>Hyphomicrobiales</taxon>
        <taxon>Aurantimonadaceae</taxon>
        <taxon>Aurantimonas</taxon>
    </lineage>
</organism>
<comment type="caution">
    <text evidence="2">The sequence shown here is derived from an EMBL/GenBank/DDBJ whole genome shotgun (WGS) entry which is preliminary data.</text>
</comment>
<dbReference type="PANTHER" id="PTHR36503:SF1">
    <property type="entry name" value="BLR2520 PROTEIN"/>
    <property type="match status" value="1"/>
</dbReference>
<dbReference type="SUPFAM" id="SSF54593">
    <property type="entry name" value="Glyoxalase/Bleomycin resistance protein/Dihydroxybiphenyl dioxygenase"/>
    <property type="match status" value="1"/>
</dbReference>
<dbReference type="PROSITE" id="PS51819">
    <property type="entry name" value="VOC"/>
    <property type="match status" value="1"/>
</dbReference>
<dbReference type="InterPro" id="IPR004360">
    <property type="entry name" value="Glyas_Fos-R_dOase_dom"/>
</dbReference>
<dbReference type="RefSeq" id="WP_253965783.1">
    <property type="nucleotide sequence ID" value="NZ_JALHBS010000116.1"/>
</dbReference>
<dbReference type="PANTHER" id="PTHR36503">
    <property type="entry name" value="BLR2520 PROTEIN"/>
    <property type="match status" value="1"/>
</dbReference>
<accession>A0A9X2HAV4</accession>
<dbReference type="Gene3D" id="3.10.180.10">
    <property type="entry name" value="2,3-Dihydroxybiphenyl 1,2-Dioxygenase, domain 1"/>
    <property type="match status" value="1"/>
</dbReference>
<dbReference type="InterPro" id="IPR037523">
    <property type="entry name" value="VOC_core"/>
</dbReference>
<name>A0A9X2HAV4_9HYPH</name>
<evidence type="ECO:0000313" key="3">
    <source>
        <dbReference type="Proteomes" id="UP001155220"/>
    </source>
</evidence>
<evidence type="ECO:0000259" key="1">
    <source>
        <dbReference type="PROSITE" id="PS51819"/>
    </source>
</evidence>
<reference evidence="2" key="1">
    <citation type="submission" date="2022-03" db="EMBL/GenBank/DDBJ databases">
        <title>Aurantimonas Liuensis sp. Nov., isolated from the hadal seawater of the Mariana Trench.</title>
        <authorList>
            <person name="Liu R."/>
        </authorList>
    </citation>
    <scope>NUCLEOTIDE SEQUENCE</scope>
    <source>
        <strain evidence="2">LRZ36</strain>
    </source>
</reference>
<dbReference type="AlphaFoldDB" id="A0A9X2HAV4"/>
<dbReference type="Proteomes" id="UP001155220">
    <property type="component" value="Unassembled WGS sequence"/>
</dbReference>
<feature type="domain" description="VOC" evidence="1">
    <location>
        <begin position="5"/>
        <end position="127"/>
    </location>
</feature>
<sequence>MNPARVSLVTLGVEDVARAVAFYEALGWQKAPQSVESTAFMVGEAIVLALWQRSEMIADGGEGDLPAGSGSAGLAVNFQSEEAVLEAYEKAVAAGARAVKPPAKVFWGGFSGNFRDPDGHLWELAHNPFFKLDARGHLDLLTSGDQSPR</sequence>
<evidence type="ECO:0000313" key="2">
    <source>
        <dbReference type="EMBL" id="MCP3056983.1"/>
    </source>
</evidence>
<dbReference type="EMBL" id="JALHBS010000116">
    <property type="protein sequence ID" value="MCP3056983.1"/>
    <property type="molecule type" value="Genomic_DNA"/>
</dbReference>
<protein>
    <submittedName>
        <fullName evidence="2">VOC family protein</fullName>
    </submittedName>
</protein>
<gene>
    <name evidence="2" type="ORF">MJ956_17805</name>
</gene>